<dbReference type="KEGG" id="rcf:Poly24_26800"/>
<dbReference type="Proteomes" id="UP000315082">
    <property type="component" value="Chromosome"/>
</dbReference>
<reference evidence="1 2" key="1">
    <citation type="submission" date="2019-02" db="EMBL/GenBank/DDBJ databases">
        <title>Deep-cultivation of Planctomycetes and their phenomic and genomic characterization uncovers novel biology.</title>
        <authorList>
            <person name="Wiegand S."/>
            <person name="Jogler M."/>
            <person name="Boedeker C."/>
            <person name="Pinto D."/>
            <person name="Vollmers J."/>
            <person name="Rivas-Marin E."/>
            <person name="Kohn T."/>
            <person name="Peeters S.H."/>
            <person name="Heuer A."/>
            <person name="Rast P."/>
            <person name="Oberbeckmann S."/>
            <person name="Bunk B."/>
            <person name="Jeske O."/>
            <person name="Meyerdierks A."/>
            <person name="Storesund J.E."/>
            <person name="Kallscheuer N."/>
            <person name="Luecker S."/>
            <person name="Lage O.M."/>
            <person name="Pohl T."/>
            <person name="Merkel B.J."/>
            <person name="Hornburger P."/>
            <person name="Mueller R.-W."/>
            <person name="Bruemmer F."/>
            <person name="Labrenz M."/>
            <person name="Spormann A.M."/>
            <person name="Op den Camp H."/>
            <person name="Overmann J."/>
            <person name="Amann R."/>
            <person name="Jetten M.S.M."/>
            <person name="Mascher T."/>
            <person name="Medema M.H."/>
            <person name="Devos D.P."/>
            <person name="Kaster A.-K."/>
            <person name="Ovreas L."/>
            <person name="Rohde M."/>
            <person name="Galperin M.Y."/>
            <person name="Jogler C."/>
        </authorList>
    </citation>
    <scope>NUCLEOTIDE SEQUENCE [LARGE SCALE GENOMIC DNA]</scope>
    <source>
        <strain evidence="1 2">Poly24</strain>
    </source>
</reference>
<evidence type="ECO:0000313" key="2">
    <source>
        <dbReference type="Proteomes" id="UP000315082"/>
    </source>
</evidence>
<name>A0A518JTT5_9BACT</name>
<gene>
    <name evidence="1" type="ORF">Poly24_26800</name>
</gene>
<dbReference type="EMBL" id="CP036348">
    <property type="protein sequence ID" value="QDV68967.1"/>
    <property type="molecule type" value="Genomic_DNA"/>
</dbReference>
<organism evidence="1 2">
    <name type="scientific">Rosistilla carotiformis</name>
    <dbReference type="NCBI Taxonomy" id="2528017"/>
    <lineage>
        <taxon>Bacteria</taxon>
        <taxon>Pseudomonadati</taxon>
        <taxon>Planctomycetota</taxon>
        <taxon>Planctomycetia</taxon>
        <taxon>Pirellulales</taxon>
        <taxon>Pirellulaceae</taxon>
        <taxon>Rosistilla</taxon>
    </lineage>
</organism>
<sequence>MRERRQQLTSDVPSIAANATEARRIVSRCGVLQRRANRDGRMDCRRHLARIQGYATLTRFTIVTPSGRIASWTACLRK</sequence>
<accession>A0A518JTT5</accession>
<protein>
    <submittedName>
        <fullName evidence="1">Uncharacterized protein</fullName>
    </submittedName>
</protein>
<keyword evidence="2" id="KW-1185">Reference proteome</keyword>
<proteinExistence type="predicted"/>
<evidence type="ECO:0000313" key="1">
    <source>
        <dbReference type="EMBL" id="QDV68967.1"/>
    </source>
</evidence>
<dbReference type="AlphaFoldDB" id="A0A518JTT5"/>